<keyword evidence="11" id="KW-1185">Reference proteome</keyword>
<dbReference type="InterPro" id="IPR011118">
    <property type="entry name" value="Tannase/feruloyl_esterase"/>
</dbReference>
<keyword evidence="3" id="KW-0479">Metal-binding</keyword>
<dbReference type="PANTHER" id="PTHR33938">
    <property type="entry name" value="FERULOYL ESTERASE B-RELATED"/>
    <property type="match status" value="1"/>
</dbReference>
<dbReference type="InterPro" id="IPR029058">
    <property type="entry name" value="AB_hydrolase_fold"/>
</dbReference>
<keyword evidence="4 9" id="KW-0732">Signal</keyword>
<accession>A0A073B183</accession>
<evidence type="ECO:0000256" key="3">
    <source>
        <dbReference type="ARBA" id="ARBA00022723"/>
    </source>
</evidence>
<comment type="caution">
    <text evidence="10">The sequence shown here is derived from an EMBL/GenBank/DDBJ whole genome shotgun (WGS) entry which is preliminary data.</text>
</comment>
<evidence type="ECO:0000256" key="5">
    <source>
        <dbReference type="ARBA" id="ARBA00022801"/>
    </source>
</evidence>
<feature type="signal peptide" evidence="9">
    <location>
        <begin position="1"/>
        <end position="28"/>
    </location>
</feature>
<dbReference type="PROSITE" id="PS51257">
    <property type="entry name" value="PROKAR_LIPOPROTEIN"/>
    <property type="match status" value="1"/>
</dbReference>
<organism evidence="10 11">
    <name type="scientific">Saccharopolyspora rectivirgula</name>
    <dbReference type="NCBI Taxonomy" id="28042"/>
    <lineage>
        <taxon>Bacteria</taxon>
        <taxon>Bacillati</taxon>
        <taxon>Actinomycetota</taxon>
        <taxon>Actinomycetes</taxon>
        <taxon>Pseudonocardiales</taxon>
        <taxon>Pseudonocardiaceae</taxon>
        <taxon>Saccharopolyspora</taxon>
    </lineage>
</organism>
<dbReference type="GO" id="GO:0052689">
    <property type="term" value="F:carboxylic ester hydrolase activity"/>
    <property type="evidence" value="ECO:0007669"/>
    <property type="project" value="UniProtKB-KW"/>
</dbReference>
<evidence type="ECO:0000256" key="6">
    <source>
        <dbReference type="ARBA" id="ARBA00022837"/>
    </source>
</evidence>
<dbReference type="STRING" id="28042.GU90_04535"/>
<dbReference type="AlphaFoldDB" id="A0A073B183"/>
<evidence type="ECO:0000313" key="11">
    <source>
        <dbReference type="Proteomes" id="UP000031419"/>
    </source>
</evidence>
<comment type="similarity">
    <text evidence="1">Belongs to the tannase family.</text>
</comment>
<evidence type="ECO:0000256" key="7">
    <source>
        <dbReference type="ARBA" id="ARBA00023157"/>
    </source>
</evidence>
<keyword evidence="5" id="KW-0378">Hydrolase</keyword>
<feature type="compositionally biased region" description="Pro residues" evidence="8">
    <location>
        <begin position="59"/>
        <end position="73"/>
    </location>
</feature>
<feature type="region of interest" description="Disordered" evidence="8">
    <location>
        <begin position="36"/>
        <end position="74"/>
    </location>
</feature>
<evidence type="ECO:0000256" key="4">
    <source>
        <dbReference type="ARBA" id="ARBA00022729"/>
    </source>
</evidence>
<dbReference type="GO" id="GO:0046872">
    <property type="term" value="F:metal ion binding"/>
    <property type="evidence" value="ECO:0007669"/>
    <property type="project" value="UniProtKB-KW"/>
</dbReference>
<reference evidence="10 11" key="1">
    <citation type="submission" date="2014-06" db="EMBL/GenBank/DDBJ databases">
        <title>Saccharopolyspora rectivirgula DSM-43113 Genome sequencing.</title>
        <authorList>
            <person name="Barrera C."/>
            <person name="Millon L."/>
            <person name="Rognon B."/>
            <person name="Zaugg C."/>
            <person name="Monod M."/>
        </authorList>
    </citation>
    <scope>NUCLEOTIDE SEQUENCE [LARGE SCALE GENOMIC DNA]</scope>
    <source>
        <strain evidence="10 11">DSM 43113</strain>
    </source>
</reference>
<dbReference type="Proteomes" id="UP000031419">
    <property type="component" value="Unassembled WGS sequence"/>
</dbReference>
<evidence type="ECO:0000256" key="1">
    <source>
        <dbReference type="ARBA" id="ARBA00006249"/>
    </source>
</evidence>
<evidence type="ECO:0000256" key="9">
    <source>
        <dbReference type="SAM" id="SignalP"/>
    </source>
</evidence>
<gene>
    <name evidence="10" type="ORF">GU90_04535</name>
</gene>
<keyword evidence="6" id="KW-0106">Calcium</keyword>
<feature type="chain" id="PRO_5001688158" description="Tannase" evidence="9">
    <location>
        <begin position="29"/>
        <end position="532"/>
    </location>
</feature>
<keyword evidence="7" id="KW-1015">Disulfide bond</keyword>
<feature type="region of interest" description="Disordered" evidence="8">
    <location>
        <begin position="513"/>
        <end position="532"/>
    </location>
</feature>
<dbReference type="Pfam" id="PF07519">
    <property type="entry name" value="Tannase"/>
    <property type="match status" value="1"/>
</dbReference>
<proteinExistence type="inferred from homology"/>
<keyword evidence="2" id="KW-0719">Serine esterase</keyword>
<evidence type="ECO:0000256" key="2">
    <source>
        <dbReference type="ARBA" id="ARBA00022487"/>
    </source>
</evidence>
<evidence type="ECO:0008006" key="12">
    <source>
        <dbReference type="Google" id="ProtNLM"/>
    </source>
</evidence>
<dbReference type="OrthoDB" id="176867at2"/>
<sequence length="532" mass="56892">MGFARKSAVLTATAGLLLAGCSTPAAQASSRCSSLAEPEVPGAEVVSTTAEEHPGGTIDPPPVPPDPTPPIENVPPHCAVTVVLTHPGAHDEVTVEVWLPLENWNGRFQGTGGAGWSTGVSAAALAPAVKNGYAAAATDGGHELNSIDPSRWALDEQGEVNLELLENFASRSLHDMTVVGKAVTADFYGEPARYSYWNGCSTGGRQGFMEAQRYPGDYDGILASAPAINWERFTTASQWPHVVMHEAGVYPSPCEFEAFTEAAIEACDGADGVVDGVIGDPLRCGFDPAELVGTQVLCDGEETTISAETAEVVRKIWDGPRTSDGERLWYGLTKGTLLSNLTTPGPDGTMRPATFPIADSWVRYFLKQDPEFDASALTTEEFEELFEQAQRDYNDIIGTDDPDLSEFRESGGKLLTWHGMSDSLIYPQGTIRYWHEVVRALGGQHRVDDFFRVFLAPGAEHCSAGRGPAPVDPLGALVEWVENGNAPDTLPAAKTDGSGQVITRDLCPYPQVAQYDGEGDPNQADSYRCTTA</sequence>
<evidence type="ECO:0000256" key="8">
    <source>
        <dbReference type="SAM" id="MobiDB-lite"/>
    </source>
</evidence>
<feature type="compositionally biased region" description="Polar residues" evidence="8">
    <location>
        <begin position="523"/>
        <end position="532"/>
    </location>
</feature>
<evidence type="ECO:0000313" key="10">
    <source>
        <dbReference type="EMBL" id="KEI45380.1"/>
    </source>
</evidence>
<name>A0A073B183_9PSEU</name>
<dbReference type="eggNOG" id="COG1073">
    <property type="taxonomic scope" value="Bacteria"/>
</dbReference>
<dbReference type="SUPFAM" id="SSF53474">
    <property type="entry name" value="alpha/beta-Hydrolases"/>
    <property type="match status" value="1"/>
</dbReference>
<dbReference type="EMBL" id="JNVU01000013">
    <property type="protein sequence ID" value="KEI45380.1"/>
    <property type="molecule type" value="Genomic_DNA"/>
</dbReference>
<protein>
    <recommendedName>
        <fullName evidence="12">Tannase</fullName>
    </recommendedName>
</protein>
<dbReference type="PANTHER" id="PTHR33938:SF8">
    <property type="entry name" value="CARBOXYLIC ESTER HYDROLASE"/>
    <property type="match status" value="1"/>
</dbReference>